<dbReference type="EC" id="2.7.13.3" evidence="5"/>
<feature type="domain" description="Response regulatory" evidence="4">
    <location>
        <begin position="9"/>
        <end position="125"/>
    </location>
</feature>
<keyword evidence="2" id="KW-0902">Two-component regulatory system</keyword>
<dbReference type="Pfam" id="PF00072">
    <property type="entry name" value="Response_reg"/>
    <property type="match status" value="1"/>
</dbReference>
<keyword evidence="1 3" id="KW-0597">Phosphoprotein</keyword>
<dbReference type="GO" id="GO:0000160">
    <property type="term" value="P:phosphorelay signal transduction system"/>
    <property type="evidence" value="ECO:0007669"/>
    <property type="project" value="UniProtKB-KW"/>
</dbReference>
<organism evidence="5 6">
    <name type="scientific">Marinagarivorans cellulosilyticus</name>
    <dbReference type="NCBI Taxonomy" id="2721545"/>
    <lineage>
        <taxon>Bacteria</taxon>
        <taxon>Pseudomonadati</taxon>
        <taxon>Pseudomonadota</taxon>
        <taxon>Gammaproteobacteria</taxon>
        <taxon>Cellvibrionales</taxon>
        <taxon>Cellvibrionaceae</taxon>
        <taxon>Marinagarivorans</taxon>
    </lineage>
</organism>
<dbReference type="PROSITE" id="PS50110">
    <property type="entry name" value="RESPONSE_REGULATORY"/>
    <property type="match status" value="1"/>
</dbReference>
<evidence type="ECO:0000313" key="5">
    <source>
        <dbReference type="EMBL" id="BCD99576.1"/>
    </source>
</evidence>
<sequence length="127" mass="13653">MAGEVSGKAILMVEDNADNADLATWMLEDADYDVTVAPTAEAGLALLNENSYAIILMDISLPGMDGKDAIRAIRDDPRIQEMPIIALTAHAVLNERDAIMASGANCIVTKPIDEDLLLLKLEEMIPS</sequence>
<evidence type="ECO:0000256" key="3">
    <source>
        <dbReference type="PROSITE-ProRule" id="PRU00169"/>
    </source>
</evidence>
<keyword evidence="5" id="KW-0808">Transferase</keyword>
<proteinExistence type="predicted"/>
<dbReference type="Gene3D" id="3.40.50.2300">
    <property type="match status" value="1"/>
</dbReference>
<accession>A0AAN1WKY7</accession>
<dbReference type="PANTHER" id="PTHR45339">
    <property type="entry name" value="HYBRID SIGNAL TRANSDUCTION HISTIDINE KINASE J"/>
    <property type="match status" value="1"/>
</dbReference>
<keyword evidence="5" id="KW-0418">Kinase</keyword>
<dbReference type="SMART" id="SM00448">
    <property type="entry name" value="REC"/>
    <property type="match status" value="1"/>
</dbReference>
<dbReference type="InterPro" id="IPR001789">
    <property type="entry name" value="Sig_transdc_resp-reg_receiver"/>
</dbReference>
<evidence type="ECO:0000259" key="4">
    <source>
        <dbReference type="PROSITE" id="PS50110"/>
    </source>
</evidence>
<evidence type="ECO:0000256" key="1">
    <source>
        <dbReference type="ARBA" id="ARBA00022553"/>
    </source>
</evidence>
<feature type="modified residue" description="4-aspartylphosphate" evidence="3">
    <location>
        <position position="58"/>
    </location>
</feature>
<dbReference type="SUPFAM" id="SSF52172">
    <property type="entry name" value="CheY-like"/>
    <property type="match status" value="1"/>
</dbReference>
<reference evidence="5 6" key="1">
    <citation type="journal article" date="2022" name="IScience">
        <title>An ultrasensitive nanofiber-based assay for enzymatic hydrolysis and deep-sea microbial degradation of cellulose.</title>
        <authorList>
            <person name="Tsudome M."/>
            <person name="Tachioka M."/>
            <person name="Miyazaki M."/>
            <person name="Uchimura K."/>
            <person name="Tsuda M."/>
            <person name="Takaki Y."/>
            <person name="Deguchi S."/>
        </authorList>
    </citation>
    <scope>NUCLEOTIDE SEQUENCE [LARGE SCALE GENOMIC DNA]</scope>
    <source>
        <strain evidence="5 6">GE09</strain>
    </source>
</reference>
<dbReference type="KEGG" id="marq:MARGE09_P3778"/>
<dbReference type="EMBL" id="AP023086">
    <property type="protein sequence ID" value="BCD99576.1"/>
    <property type="molecule type" value="Genomic_DNA"/>
</dbReference>
<evidence type="ECO:0000256" key="2">
    <source>
        <dbReference type="ARBA" id="ARBA00023012"/>
    </source>
</evidence>
<dbReference type="GO" id="GO:0004673">
    <property type="term" value="F:protein histidine kinase activity"/>
    <property type="evidence" value="ECO:0007669"/>
    <property type="project" value="UniProtKB-EC"/>
</dbReference>
<dbReference type="InterPro" id="IPR011006">
    <property type="entry name" value="CheY-like_superfamily"/>
</dbReference>
<gene>
    <name evidence="5" type="ORF">MARGE09_P3778</name>
</gene>
<dbReference type="Proteomes" id="UP001320119">
    <property type="component" value="Chromosome"/>
</dbReference>
<keyword evidence="6" id="KW-1185">Reference proteome</keyword>
<dbReference type="RefSeq" id="WP_236984842.1">
    <property type="nucleotide sequence ID" value="NZ_AP023086.1"/>
</dbReference>
<dbReference type="AlphaFoldDB" id="A0AAN1WKY7"/>
<dbReference type="PANTHER" id="PTHR45339:SF1">
    <property type="entry name" value="HYBRID SIGNAL TRANSDUCTION HISTIDINE KINASE J"/>
    <property type="match status" value="1"/>
</dbReference>
<evidence type="ECO:0000313" key="6">
    <source>
        <dbReference type="Proteomes" id="UP001320119"/>
    </source>
</evidence>
<name>A0AAN1WKY7_9GAMM</name>
<protein>
    <submittedName>
        <fullName evidence="5">Two-component system, sensor histidine kinase and response regulator</fullName>
        <ecNumber evidence="5">2.7.13.3</ecNumber>
    </submittedName>
</protein>